<dbReference type="AlphaFoldDB" id="A0A645HWA8"/>
<protein>
    <submittedName>
        <fullName evidence="2">Uncharacterized protein</fullName>
    </submittedName>
</protein>
<organism evidence="2">
    <name type="scientific">bioreactor metagenome</name>
    <dbReference type="NCBI Taxonomy" id="1076179"/>
    <lineage>
        <taxon>unclassified sequences</taxon>
        <taxon>metagenomes</taxon>
        <taxon>ecological metagenomes</taxon>
    </lineage>
</organism>
<reference evidence="2" key="1">
    <citation type="submission" date="2019-08" db="EMBL/GenBank/DDBJ databases">
        <authorList>
            <person name="Kucharzyk K."/>
            <person name="Murdoch R.W."/>
            <person name="Higgins S."/>
            <person name="Loffler F."/>
        </authorList>
    </citation>
    <scope>NUCLEOTIDE SEQUENCE</scope>
</reference>
<feature type="compositionally biased region" description="Basic and acidic residues" evidence="1">
    <location>
        <begin position="31"/>
        <end position="82"/>
    </location>
</feature>
<gene>
    <name evidence="2" type="ORF">SDC9_190036</name>
</gene>
<dbReference type="EMBL" id="VSSQ01100241">
    <property type="protein sequence ID" value="MPN42479.1"/>
    <property type="molecule type" value="Genomic_DNA"/>
</dbReference>
<name>A0A645HWA8_9ZZZZ</name>
<sequence>MGEDGQTENDCIAYEHNPAVGELENNSGDPDEQHQPDAERDHQDKRPARDGRIDRADLVGKDNHVGFGDGRHRSDDQRGYQQ</sequence>
<feature type="region of interest" description="Disordered" evidence="1">
    <location>
        <begin position="1"/>
        <end position="82"/>
    </location>
</feature>
<evidence type="ECO:0000256" key="1">
    <source>
        <dbReference type="SAM" id="MobiDB-lite"/>
    </source>
</evidence>
<evidence type="ECO:0000313" key="2">
    <source>
        <dbReference type="EMBL" id="MPN42479.1"/>
    </source>
</evidence>
<accession>A0A645HWA8</accession>
<comment type="caution">
    <text evidence="2">The sequence shown here is derived from an EMBL/GenBank/DDBJ whole genome shotgun (WGS) entry which is preliminary data.</text>
</comment>
<proteinExistence type="predicted"/>